<name>A0A066WYZ0_9FLAO</name>
<protein>
    <recommendedName>
        <fullName evidence="4">DUF4843 domain-containing protein</fullName>
    </recommendedName>
</protein>
<dbReference type="RefSeq" id="WP_035657844.1">
    <property type="nucleotide sequence ID" value="NZ_JNCA01000006.1"/>
</dbReference>
<evidence type="ECO:0000313" key="3">
    <source>
        <dbReference type="Proteomes" id="UP000027064"/>
    </source>
</evidence>
<evidence type="ECO:0008006" key="4">
    <source>
        <dbReference type="Google" id="ProtNLM"/>
    </source>
</evidence>
<dbReference type="PATRIC" id="fig|1492738.3.peg.700"/>
<evidence type="ECO:0000256" key="1">
    <source>
        <dbReference type="SAM" id="SignalP"/>
    </source>
</evidence>
<dbReference type="OrthoDB" id="1448832at2"/>
<dbReference type="eggNOG" id="ENOG50332B6">
    <property type="taxonomic scope" value="Bacteria"/>
</dbReference>
<organism evidence="2 3">
    <name type="scientific">Flavobacterium seoulense</name>
    <dbReference type="NCBI Taxonomy" id="1492738"/>
    <lineage>
        <taxon>Bacteria</taxon>
        <taxon>Pseudomonadati</taxon>
        <taxon>Bacteroidota</taxon>
        <taxon>Flavobacteriia</taxon>
        <taxon>Flavobacteriales</taxon>
        <taxon>Flavobacteriaceae</taxon>
        <taxon>Flavobacterium</taxon>
    </lineage>
</organism>
<keyword evidence="3" id="KW-1185">Reference proteome</keyword>
<reference evidence="2 3" key="1">
    <citation type="submission" date="2014-05" db="EMBL/GenBank/DDBJ databases">
        <title>Genome Sequence of Flavobacterium sp. EM1321.</title>
        <authorList>
            <person name="Shin S.-K."/>
            <person name="Yi H."/>
        </authorList>
    </citation>
    <scope>NUCLEOTIDE SEQUENCE [LARGE SCALE GENOMIC DNA]</scope>
    <source>
        <strain evidence="2 3">EM1321</strain>
    </source>
</reference>
<feature type="signal peptide" evidence="1">
    <location>
        <begin position="1"/>
        <end position="22"/>
    </location>
</feature>
<dbReference type="AlphaFoldDB" id="A0A066WYZ0"/>
<accession>A0A066WYZ0</accession>
<dbReference type="EMBL" id="JNCA01000006">
    <property type="protein sequence ID" value="KDN56154.1"/>
    <property type="molecule type" value="Genomic_DNA"/>
</dbReference>
<evidence type="ECO:0000313" key="2">
    <source>
        <dbReference type="EMBL" id="KDN56154.1"/>
    </source>
</evidence>
<proteinExistence type="predicted"/>
<dbReference type="Proteomes" id="UP000027064">
    <property type="component" value="Unassembled WGS sequence"/>
</dbReference>
<comment type="caution">
    <text evidence="2">The sequence shown here is derived from an EMBL/GenBank/DDBJ whole genome shotgun (WGS) entry which is preliminary data.</text>
</comment>
<dbReference type="STRING" id="1492738.FEM21_07060"/>
<sequence length="183" mass="20825">MKNYINRIIGIILLIGSTFSCSSDLDFDQANDLKLQPTVVGNFSYFNIAAADFVGDDGSQRNIQFDNQEFDVFRDRNLNSYLQKADFHFEITNTINRAYTLMVLLQDENNQTLDSILFTIPAYTGSNNTITRTEVFENQRLELLKRARKMEFLIAMSPGPALNKNSTGNLILRSSATVYLEIQ</sequence>
<keyword evidence="1" id="KW-0732">Signal</keyword>
<feature type="chain" id="PRO_5001634309" description="DUF4843 domain-containing protein" evidence="1">
    <location>
        <begin position="23"/>
        <end position="183"/>
    </location>
</feature>
<dbReference type="PROSITE" id="PS51257">
    <property type="entry name" value="PROKAR_LIPOPROTEIN"/>
    <property type="match status" value="1"/>
</dbReference>
<gene>
    <name evidence="2" type="ORF">FEM21_07060</name>
</gene>